<dbReference type="Proteomes" id="UP000321234">
    <property type="component" value="Unassembled WGS sequence"/>
</dbReference>
<dbReference type="Gene3D" id="1.10.10.60">
    <property type="entry name" value="Homeodomain-like"/>
    <property type="match status" value="2"/>
</dbReference>
<dbReference type="EMBL" id="VKAC01000005">
    <property type="protein sequence ID" value="TXR56385.1"/>
    <property type="molecule type" value="Genomic_DNA"/>
</dbReference>
<evidence type="ECO:0000313" key="2">
    <source>
        <dbReference type="Proteomes" id="UP000321234"/>
    </source>
</evidence>
<dbReference type="RefSeq" id="WP_147926178.1">
    <property type="nucleotide sequence ID" value="NZ_VKAC01000005.1"/>
</dbReference>
<dbReference type="SUPFAM" id="SSF46689">
    <property type="entry name" value="Homeodomain-like"/>
    <property type="match status" value="2"/>
</dbReference>
<evidence type="ECO:0000313" key="1">
    <source>
        <dbReference type="EMBL" id="TXR56385.1"/>
    </source>
</evidence>
<keyword evidence="2" id="KW-1185">Reference proteome</keyword>
<dbReference type="Pfam" id="PF13384">
    <property type="entry name" value="HTH_23"/>
    <property type="match status" value="2"/>
</dbReference>
<reference evidence="1 2" key="1">
    <citation type="submission" date="2019-07" db="EMBL/GenBank/DDBJ databases">
        <title>Quadrisphaera sp. strain DD2A genome sequencing and assembly.</title>
        <authorList>
            <person name="Kim I."/>
        </authorList>
    </citation>
    <scope>NUCLEOTIDE SEQUENCE [LARGE SCALE GENOMIC DNA]</scope>
    <source>
        <strain evidence="1 2">DD2A</strain>
    </source>
</reference>
<dbReference type="InterPro" id="IPR009057">
    <property type="entry name" value="Homeodomain-like_sf"/>
</dbReference>
<accession>A0A5C8ZEA6</accession>
<organism evidence="1 2">
    <name type="scientific">Quadrisphaera setariae</name>
    <dbReference type="NCBI Taxonomy" id="2593304"/>
    <lineage>
        <taxon>Bacteria</taxon>
        <taxon>Bacillati</taxon>
        <taxon>Actinomycetota</taxon>
        <taxon>Actinomycetes</taxon>
        <taxon>Kineosporiales</taxon>
        <taxon>Kineosporiaceae</taxon>
        <taxon>Quadrisphaera</taxon>
    </lineage>
</organism>
<dbReference type="OrthoDB" id="3512717at2"/>
<protein>
    <recommendedName>
        <fullName evidence="3">Homeodomain-like domain-containing protein</fullName>
    </recommendedName>
</protein>
<dbReference type="AlphaFoldDB" id="A0A5C8ZEA6"/>
<evidence type="ECO:0008006" key="3">
    <source>
        <dbReference type="Google" id="ProtNLM"/>
    </source>
</evidence>
<gene>
    <name evidence="1" type="ORF">FMM08_09800</name>
</gene>
<comment type="caution">
    <text evidence="1">The sequence shown here is derived from an EMBL/GenBank/DDBJ whole genome shotgun (WGS) entry which is preliminary data.</text>
</comment>
<name>A0A5C8ZEA6_9ACTN</name>
<sequence>MDDDARDRRSGAGGRPYAAELRVRAAELRRDGVGSRQVAEQLGVSRATVCRWFREDGVLPLDLERHERAKVWAAEQAARRALDPARSYPGHRRHDPELREAAAEMRRQGLPRAEIARELGVGFSTVARWFREDEVSSGTDLRTTLQKRRDSYGRTVEERRAVEDREMTRWAAEVGDLSERDLRIIAAVLYWAEGSKSKPWRRSHRVIFVNSDPDMVRLFLRCLAVLGIERSRITCRLSIHESADVEAATHGWRRDVGDDLVFARPTLKRHNPVTVRLNTGEDYRGCLVITVAESASLYRRLAGTWNGVVASAEARFS</sequence>
<proteinExistence type="predicted"/>